<accession>A0A1H1LE94</accession>
<dbReference type="CDD" id="cd16913">
    <property type="entry name" value="YkuD_like"/>
    <property type="match status" value="1"/>
</dbReference>
<gene>
    <name evidence="9" type="ORF">SAMN04488552_0745</name>
</gene>
<dbReference type="PROSITE" id="PS52029">
    <property type="entry name" value="LD_TPASE"/>
    <property type="match status" value="1"/>
</dbReference>
<dbReference type="Pfam" id="PF20142">
    <property type="entry name" value="Scaffold"/>
    <property type="match status" value="1"/>
</dbReference>
<dbReference type="EMBL" id="LT629745">
    <property type="protein sequence ID" value="SDR72894.1"/>
    <property type="molecule type" value="Genomic_DNA"/>
</dbReference>
<dbReference type="InterPro" id="IPR002477">
    <property type="entry name" value="Peptidoglycan-bd-like"/>
</dbReference>
<dbReference type="InterPro" id="IPR038063">
    <property type="entry name" value="Transpep_catalytic_dom"/>
</dbReference>
<evidence type="ECO:0000259" key="8">
    <source>
        <dbReference type="PROSITE" id="PS52029"/>
    </source>
</evidence>
<dbReference type="InterPro" id="IPR045380">
    <property type="entry name" value="LD_TPept_scaffold_dom"/>
</dbReference>
<keyword evidence="5 7" id="KW-0573">Peptidoglycan synthesis</keyword>
<dbReference type="GO" id="GO:0008360">
    <property type="term" value="P:regulation of cell shape"/>
    <property type="evidence" value="ECO:0007669"/>
    <property type="project" value="UniProtKB-UniRule"/>
</dbReference>
<dbReference type="UniPathway" id="UPA00219"/>
<dbReference type="InterPro" id="IPR005490">
    <property type="entry name" value="LD_TPept_cat_dom"/>
</dbReference>
<comment type="similarity">
    <text evidence="2">Belongs to the YkuD family.</text>
</comment>
<dbReference type="RefSeq" id="WP_089661345.1">
    <property type="nucleotide sequence ID" value="NZ_LT629745.1"/>
</dbReference>
<name>A0A1H1LE94_9FLAO</name>
<feature type="active site" description="Proton donor/acceptor" evidence="7">
    <location>
        <position position="444"/>
    </location>
</feature>
<feature type="domain" description="L,D-TPase catalytic" evidence="8">
    <location>
        <begin position="314"/>
        <end position="491"/>
    </location>
</feature>
<evidence type="ECO:0000313" key="10">
    <source>
        <dbReference type="Proteomes" id="UP000198858"/>
    </source>
</evidence>
<dbReference type="Pfam" id="PF03734">
    <property type="entry name" value="YkuD"/>
    <property type="match status" value="1"/>
</dbReference>
<evidence type="ECO:0000256" key="7">
    <source>
        <dbReference type="PROSITE-ProRule" id="PRU01373"/>
    </source>
</evidence>
<dbReference type="SUPFAM" id="SSF141523">
    <property type="entry name" value="L,D-transpeptidase catalytic domain-like"/>
    <property type="match status" value="1"/>
</dbReference>
<dbReference type="InterPro" id="IPR036365">
    <property type="entry name" value="PGBD-like_sf"/>
</dbReference>
<evidence type="ECO:0000256" key="5">
    <source>
        <dbReference type="ARBA" id="ARBA00022984"/>
    </source>
</evidence>
<evidence type="ECO:0000256" key="2">
    <source>
        <dbReference type="ARBA" id="ARBA00005992"/>
    </source>
</evidence>
<dbReference type="Proteomes" id="UP000198858">
    <property type="component" value="Chromosome I"/>
</dbReference>
<keyword evidence="10" id="KW-1185">Reference proteome</keyword>
<dbReference type="InterPro" id="IPR052905">
    <property type="entry name" value="LD-transpeptidase_YkuD-like"/>
</dbReference>
<dbReference type="Gene3D" id="2.40.440.10">
    <property type="entry name" value="L,D-transpeptidase catalytic domain-like"/>
    <property type="match status" value="1"/>
</dbReference>
<dbReference type="GO" id="GO:0016740">
    <property type="term" value="F:transferase activity"/>
    <property type="evidence" value="ECO:0007669"/>
    <property type="project" value="UniProtKB-KW"/>
</dbReference>
<dbReference type="Gene3D" id="1.10.101.10">
    <property type="entry name" value="PGBD-like superfamily/PGBD"/>
    <property type="match status" value="1"/>
</dbReference>
<evidence type="ECO:0000256" key="4">
    <source>
        <dbReference type="ARBA" id="ARBA00022960"/>
    </source>
</evidence>
<proteinExistence type="inferred from homology"/>
<dbReference type="GO" id="GO:0009252">
    <property type="term" value="P:peptidoglycan biosynthetic process"/>
    <property type="evidence" value="ECO:0007669"/>
    <property type="project" value="UniProtKB-UniPathway"/>
</dbReference>
<evidence type="ECO:0000256" key="6">
    <source>
        <dbReference type="ARBA" id="ARBA00023316"/>
    </source>
</evidence>
<dbReference type="Pfam" id="PF01471">
    <property type="entry name" value="PG_binding_1"/>
    <property type="match status" value="1"/>
</dbReference>
<evidence type="ECO:0000256" key="3">
    <source>
        <dbReference type="ARBA" id="ARBA00022679"/>
    </source>
</evidence>
<evidence type="ECO:0000256" key="1">
    <source>
        <dbReference type="ARBA" id="ARBA00004752"/>
    </source>
</evidence>
<dbReference type="GO" id="GO:0004180">
    <property type="term" value="F:carboxypeptidase activity"/>
    <property type="evidence" value="ECO:0007669"/>
    <property type="project" value="UniProtKB-ARBA"/>
</dbReference>
<evidence type="ECO:0000313" key="9">
    <source>
        <dbReference type="EMBL" id="SDR72894.1"/>
    </source>
</evidence>
<dbReference type="InterPro" id="IPR036366">
    <property type="entry name" value="PGBDSf"/>
</dbReference>
<comment type="pathway">
    <text evidence="1 7">Cell wall biogenesis; peptidoglycan biosynthesis.</text>
</comment>
<dbReference type="PANTHER" id="PTHR41533:SF2">
    <property type="entry name" value="BLR7131 PROTEIN"/>
    <property type="match status" value="1"/>
</dbReference>
<feature type="active site" description="Nucleophile" evidence="7">
    <location>
        <position position="463"/>
    </location>
</feature>
<dbReference type="PANTHER" id="PTHR41533">
    <property type="entry name" value="L,D-TRANSPEPTIDASE HI_1667-RELATED"/>
    <property type="match status" value="1"/>
</dbReference>
<dbReference type="PROSITE" id="PS51257">
    <property type="entry name" value="PROKAR_LIPOPROTEIN"/>
    <property type="match status" value="1"/>
</dbReference>
<keyword evidence="4 7" id="KW-0133">Cell shape</keyword>
<sequence length="543" mass="62951">MRSPSCLIVLLCLFLITGCKNDQEEPGIEQRNEVEEVRDLTDSGEIEDFFDDQPEEEKKIYNIQLVKGFYKENDYEPVWNNRDLREDLFRNIESIEEEGLFYEDYHGEELQKLLRSLDTNTEEENNLLEILLTDSFIQLSQDLATGKLNPKEIYEIWGTPLNQVDPTALLKKAISDSNIDEALESLKPKHIVYQGLKNALKEFKKTDWRNAPATKIKDGKLIKPGESNERIFSVTKRLSELGYYKGSIDSTNTKFNDSIQKALKKFQKDHDLQIDALLGNATIKNLNFTKEDRLHQLLINMERWRWYPRDLGDHYIIVNIPNYELSVVKDNDTIRTHKTMVGTDVRKTPIFSDEIDYIIYNPTWTIPPTIKKNDVIPGARRDAGYLKRKNLNVYDGSGNMLDPATIDWSSSKALSYTYRQPAGPSNPLGVVKIIYPNEYLIYLHDTPSKKLFENNARAESSGCVRVQDALGLAEYLINDQDKYDSKKIDDILKSRKTTQIALTQKVHVHHFYWTAFQKKDTIKFIDDIYDLDSNLWELLKPEA</sequence>
<protein>
    <submittedName>
        <fullName evidence="9">Murein L,D-transpeptidase YcbB/YkuD</fullName>
    </submittedName>
</protein>
<dbReference type="SUPFAM" id="SSF47090">
    <property type="entry name" value="PGBD-like"/>
    <property type="match status" value="1"/>
</dbReference>
<keyword evidence="6 7" id="KW-0961">Cell wall biogenesis/degradation</keyword>
<dbReference type="STRING" id="1250231.SAMN04488552_0745"/>
<reference evidence="9 10" key="1">
    <citation type="submission" date="2016-10" db="EMBL/GenBank/DDBJ databases">
        <authorList>
            <person name="Varghese N."/>
            <person name="Submissions S."/>
        </authorList>
    </citation>
    <scope>NUCLEOTIDE SEQUENCE [LARGE SCALE GENOMIC DNA]</scope>
    <source>
        <strain evidence="9 10">Mar_2010_102</strain>
    </source>
</reference>
<organism evidence="9 10">
    <name type="scientific">Christiangramia echinicola</name>
    <dbReference type="NCBI Taxonomy" id="279359"/>
    <lineage>
        <taxon>Bacteria</taxon>
        <taxon>Pseudomonadati</taxon>
        <taxon>Bacteroidota</taxon>
        <taxon>Flavobacteriia</taxon>
        <taxon>Flavobacteriales</taxon>
        <taxon>Flavobacteriaceae</taxon>
        <taxon>Christiangramia</taxon>
    </lineage>
</organism>
<dbReference type="AlphaFoldDB" id="A0A1H1LE94"/>
<keyword evidence="3" id="KW-0808">Transferase</keyword>
<dbReference type="GO" id="GO:0071555">
    <property type="term" value="P:cell wall organization"/>
    <property type="evidence" value="ECO:0007669"/>
    <property type="project" value="UniProtKB-UniRule"/>
</dbReference>